<dbReference type="STRING" id="4533.J3MUF7"/>
<evidence type="ECO:0000256" key="1">
    <source>
        <dbReference type="SAM" id="MobiDB-lite"/>
    </source>
</evidence>
<reference evidence="3" key="2">
    <citation type="submission" date="2013-04" db="UniProtKB">
        <authorList>
            <consortium name="EnsemblPlants"/>
        </authorList>
    </citation>
    <scope>IDENTIFICATION</scope>
</reference>
<dbReference type="Gene3D" id="1.20.5.170">
    <property type="match status" value="1"/>
</dbReference>
<dbReference type="Proteomes" id="UP000006038">
    <property type="component" value="Chromosome 8"/>
</dbReference>
<dbReference type="eggNOG" id="KOG0204">
    <property type="taxonomic scope" value="Eukaryota"/>
</dbReference>
<dbReference type="EnsemblPlants" id="OB08G27380.1">
    <property type="protein sequence ID" value="OB08G27380.1"/>
    <property type="gene ID" value="OB08G27380"/>
</dbReference>
<evidence type="ECO:0000259" key="2">
    <source>
        <dbReference type="Pfam" id="PF12515"/>
    </source>
</evidence>
<feature type="compositionally biased region" description="Polar residues" evidence="1">
    <location>
        <begin position="1"/>
        <end position="10"/>
    </location>
</feature>
<dbReference type="Gramene" id="OB08G27380.1">
    <property type="protein sequence ID" value="OB08G27380.1"/>
    <property type="gene ID" value="OB08G27380"/>
</dbReference>
<dbReference type="HOGENOM" id="CLU_1621561_0_0_1"/>
<evidence type="ECO:0000313" key="3">
    <source>
        <dbReference type="EnsemblPlants" id="OB08G27380.1"/>
    </source>
</evidence>
<accession>J3MUF7</accession>
<dbReference type="InterPro" id="IPR024750">
    <property type="entry name" value="Ca_ATPase_N_dom"/>
</dbReference>
<dbReference type="GO" id="GO:0005516">
    <property type="term" value="F:calmodulin binding"/>
    <property type="evidence" value="ECO:0007669"/>
    <property type="project" value="InterPro"/>
</dbReference>
<dbReference type="AlphaFoldDB" id="J3MUF7"/>
<keyword evidence="4" id="KW-1185">Reference proteome</keyword>
<evidence type="ECO:0000313" key="4">
    <source>
        <dbReference type="Proteomes" id="UP000006038"/>
    </source>
</evidence>
<proteinExistence type="predicted"/>
<sequence>MARGRSSTPLPETRSPGRDWAGEADVEEMSGDGGEAVGGSFCSPRLHRLRRWRQAALTLNASCRFRYTQDLEKEEEKEMIRRKIQAHLQVIRLVRLFGPAPPEVTVQRDQGGPPPCDPTFGRRDRKAGRDGGLPMGHPEPHKIRSLSYTFNKYDQGYNNLQSEV</sequence>
<reference evidence="3" key="1">
    <citation type="journal article" date="2013" name="Nat. Commun.">
        <title>Whole-genome sequencing of Oryza brachyantha reveals mechanisms underlying Oryza genome evolution.</title>
        <authorList>
            <person name="Chen J."/>
            <person name="Huang Q."/>
            <person name="Gao D."/>
            <person name="Wang J."/>
            <person name="Lang Y."/>
            <person name="Liu T."/>
            <person name="Li B."/>
            <person name="Bai Z."/>
            <person name="Luis Goicoechea J."/>
            <person name="Liang C."/>
            <person name="Chen C."/>
            <person name="Zhang W."/>
            <person name="Sun S."/>
            <person name="Liao Y."/>
            <person name="Zhang X."/>
            <person name="Yang L."/>
            <person name="Song C."/>
            <person name="Wang M."/>
            <person name="Shi J."/>
            <person name="Liu G."/>
            <person name="Liu J."/>
            <person name="Zhou H."/>
            <person name="Zhou W."/>
            <person name="Yu Q."/>
            <person name="An N."/>
            <person name="Chen Y."/>
            <person name="Cai Q."/>
            <person name="Wang B."/>
            <person name="Liu B."/>
            <person name="Min J."/>
            <person name="Huang Y."/>
            <person name="Wu H."/>
            <person name="Li Z."/>
            <person name="Zhang Y."/>
            <person name="Yin Y."/>
            <person name="Song W."/>
            <person name="Jiang J."/>
            <person name="Jackson S.A."/>
            <person name="Wing R.A."/>
            <person name="Wang J."/>
            <person name="Chen M."/>
        </authorList>
    </citation>
    <scope>NUCLEOTIDE SEQUENCE [LARGE SCALE GENOMIC DNA]</scope>
    <source>
        <strain evidence="3">cv. IRGC 101232</strain>
    </source>
</reference>
<feature type="region of interest" description="Disordered" evidence="1">
    <location>
        <begin position="1"/>
        <end position="39"/>
    </location>
</feature>
<dbReference type="Pfam" id="PF12515">
    <property type="entry name" value="CaATP_NAI"/>
    <property type="match status" value="1"/>
</dbReference>
<name>J3MUF7_ORYBR</name>
<feature type="region of interest" description="Disordered" evidence="1">
    <location>
        <begin position="104"/>
        <end position="142"/>
    </location>
</feature>
<organism evidence="3">
    <name type="scientific">Oryza brachyantha</name>
    <name type="common">malo sina</name>
    <dbReference type="NCBI Taxonomy" id="4533"/>
    <lineage>
        <taxon>Eukaryota</taxon>
        <taxon>Viridiplantae</taxon>
        <taxon>Streptophyta</taxon>
        <taxon>Embryophyta</taxon>
        <taxon>Tracheophyta</taxon>
        <taxon>Spermatophyta</taxon>
        <taxon>Magnoliopsida</taxon>
        <taxon>Liliopsida</taxon>
        <taxon>Poales</taxon>
        <taxon>Poaceae</taxon>
        <taxon>BOP clade</taxon>
        <taxon>Oryzoideae</taxon>
        <taxon>Oryzeae</taxon>
        <taxon>Oryzinae</taxon>
        <taxon>Oryza</taxon>
    </lineage>
</organism>
<feature type="domain" description="Calcium-transporting P-type ATPase N-terminal autoinhibitory" evidence="2">
    <location>
        <begin position="47"/>
        <end position="76"/>
    </location>
</feature>
<protein>
    <recommendedName>
        <fullName evidence="2">Calcium-transporting P-type ATPase N-terminal autoinhibitory domain-containing protein</fullName>
    </recommendedName>
</protein>